<feature type="chain" id="PRO_5014915212" evidence="1">
    <location>
        <begin position="27"/>
        <end position="94"/>
    </location>
</feature>
<feature type="signal peptide" evidence="1">
    <location>
        <begin position="1"/>
        <end position="26"/>
    </location>
</feature>
<reference evidence="2" key="1">
    <citation type="submission" date="2018-01" db="EMBL/GenBank/DDBJ databases">
        <title>An insight into the sialome of Amazonian anophelines.</title>
        <authorList>
            <person name="Ribeiro J.M."/>
            <person name="Scarpassa V."/>
            <person name="Calvo E."/>
        </authorList>
    </citation>
    <scope>NUCLEOTIDE SEQUENCE</scope>
</reference>
<evidence type="ECO:0000256" key="1">
    <source>
        <dbReference type="SAM" id="SignalP"/>
    </source>
</evidence>
<accession>A0A2M4DKJ4</accession>
<sequence>MRAAILRSQCSFFSLCFSFMIPSNESVLDVCVCVCVPGTRPWPATSTANYSSVLHPGTGLPDWKKCVCCLFKACDSVRRNHVGCWQHKYIAREA</sequence>
<dbReference type="AlphaFoldDB" id="A0A2M4DKJ4"/>
<proteinExistence type="predicted"/>
<protein>
    <submittedName>
        <fullName evidence="2">Putative secreted protein</fullName>
    </submittedName>
</protein>
<evidence type="ECO:0000313" key="2">
    <source>
        <dbReference type="EMBL" id="MBW78062.1"/>
    </source>
</evidence>
<keyword evidence="1" id="KW-0732">Signal</keyword>
<dbReference type="EMBL" id="GGFL01013884">
    <property type="protein sequence ID" value="MBW78062.1"/>
    <property type="molecule type" value="Transcribed_RNA"/>
</dbReference>
<organism evidence="2">
    <name type="scientific">Anopheles darlingi</name>
    <name type="common">Mosquito</name>
    <dbReference type="NCBI Taxonomy" id="43151"/>
    <lineage>
        <taxon>Eukaryota</taxon>
        <taxon>Metazoa</taxon>
        <taxon>Ecdysozoa</taxon>
        <taxon>Arthropoda</taxon>
        <taxon>Hexapoda</taxon>
        <taxon>Insecta</taxon>
        <taxon>Pterygota</taxon>
        <taxon>Neoptera</taxon>
        <taxon>Endopterygota</taxon>
        <taxon>Diptera</taxon>
        <taxon>Nematocera</taxon>
        <taxon>Culicoidea</taxon>
        <taxon>Culicidae</taxon>
        <taxon>Anophelinae</taxon>
        <taxon>Anopheles</taxon>
    </lineage>
</organism>
<name>A0A2M4DKJ4_ANODA</name>